<comment type="subcellular location">
    <subcellularLocation>
        <location evidence="1">Host nucleus</location>
    </subcellularLocation>
</comment>
<feature type="region of interest" description="Disordered" evidence="4">
    <location>
        <begin position="177"/>
        <end position="196"/>
    </location>
</feature>
<accession>V5NWP5</accession>
<keyword evidence="6" id="KW-1185">Reference proteome</keyword>
<dbReference type="EMBL" id="HQ878327">
    <property type="protein sequence ID" value="AHA93322.1"/>
    <property type="molecule type" value="Genomic_DNA"/>
</dbReference>
<protein>
    <submittedName>
        <fullName evidence="5">F-UL4 protein</fullName>
    </submittedName>
</protein>
<evidence type="ECO:0000313" key="5">
    <source>
        <dbReference type="EMBL" id="AHA93322.1"/>
    </source>
</evidence>
<dbReference type="Proteomes" id="UP000325782">
    <property type="component" value="Segment"/>
</dbReference>
<reference evidence="5 6" key="1">
    <citation type="journal article" date="2012" name="PLoS ONE">
        <title>The genome of Chelonid herpesvirus 5 harbors atypical genes.</title>
        <authorList>
            <person name="Ackermann M."/>
            <person name="Koriabine M."/>
            <person name="Hartmann-Fritsch F."/>
            <person name="de Jong P.J."/>
            <person name="Lewis T.D."/>
            <person name="Schetle N."/>
            <person name="Work T.M."/>
            <person name="Dagenais J."/>
            <person name="Balazs G.H."/>
            <person name="Leong J.A."/>
        </authorList>
    </citation>
    <scope>NUCLEOTIDE SEQUENCE [LARGE SCALE GENOMIC DNA]</scope>
</reference>
<gene>
    <name evidence="5" type="primary">F-UL4</name>
</gene>
<proteinExistence type="inferred from homology"/>
<evidence type="ECO:0000256" key="3">
    <source>
        <dbReference type="ARBA" id="ARBA00022562"/>
    </source>
</evidence>
<sequence length="196" mass="21187">MADGRAGLTSVTYVLQTAEPALRSGAPGFEQLAGRFAESTRLVTLAGATERQSHRLVFGGRYQIQRSPSHLTVLIDGPEDFCFFKMDVRPNPNFSHGRTVLVDPFYFCSTTGREDECLMHAGGLAHVVLTSACVTVTVVYDGEPLNPFSDAERSVSDLLSEALLEADLQFSPEADYRRENASAGSPFPTAGAGYSM</sequence>
<dbReference type="KEGG" id="vg:80532667"/>
<evidence type="ECO:0000256" key="2">
    <source>
        <dbReference type="ARBA" id="ARBA00010784"/>
    </source>
</evidence>
<organism evidence="5 6">
    <name type="scientific">Chelonid alphaherpesvirus 5</name>
    <dbReference type="NCBI Taxonomy" id="702736"/>
    <lineage>
        <taxon>Viruses</taxon>
        <taxon>Duplodnaviria</taxon>
        <taxon>Heunggongvirae</taxon>
        <taxon>Peploviricota</taxon>
        <taxon>Herviviricetes</taxon>
        <taxon>Herpesvirales</taxon>
        <taxon>Orthoherpesviridae</taxon>
        <taxon>Alphaherpesvirinae</taxon>
        <taxon>Scutavirus</taxon>
        <taxon>Scutavirus chelonidalpha5</taxon>
    </lineage>
</organism>
<keyword evidence="3" id="KW-1048">Host nucleus</keyword>
<comment type="similarity">
    <text evidence="2">Belongs to the alphaherpesvirinae HHV-1 UL4 family.</text>
</comment>
<evidence type="ECO:0000256" key="4">
    <source>
        <dbReference type="SAM" id="MobiDB-lite"/>
    </source>
</evidence>
<dbReference type="Pfam" id="PF03277">
    <property type="entry name" value="Herpes_UL4"/>
    <property type="match status" value="1"/>
</dbReference>
<dbReference type="InterPro" id="IPR004958">
    <property type="entry name" value="Herpes_UL4"/>
</dbReference>
<evidence type="ECO:0000313" key="6">
    <source>
        <dbReference type="Proteomes" id="UP000325782"/>
    </source>
</evidence>
<dbReference type="GeneID" id="80532667"/>
<evidence type="ECO:0000256" key="1">
    <source>
        <dbReference type="ARBA" id="ARBA00004147"/>
    </source>
</evidence>
<name>V5NWP5_9ALPH</name>
<dbReference type="RefSeq" id="YP_010795508.1">
    <property type="nucleotide sequence ID" value="NC_075701.1"/>
</dbReference>
<dbReference type="GO" id="GO:0042025">
    <property type="term" value="C:host cell nucleus"/>
    <property type="evidence" value="ECO:0007669"/>
    <property type="project" value="UniProtKB-SubCell"/>
</dbReference>